<keyword evidence="2" id="KW-1185">Reference proteome</keyword>
<evidence type="ECO:0000313" key="2">
    <source>
        <dbReference type="Proteomes" id="UP000247702"/>
    </source>
</evidence>
<evidence type="ECO:0000313" key="1">
    <source>
        <dbReference type="EMBL" id="GBB97067.1"/>
    </source>
</evidence>
<comment type="caution">
    <text evidence="1">The sequence shown here is derived from an EMBL/GenBank/DDBJ whole genome shotgun (WGS) entry which is preliminary data.</text>
</comment>
<gene>
    <name evidence="1" type="ORF">RclHR1_29050002</name>
</gene>
<name>A0A2Z6R3U9_9GLOM</name>
<dbReference type="Proteomes" id="UP000247702">
    <property type="component" value="Unassembled WGS sequence"/>
</dbReference>
<accession>A0A2Z6R3U9</accession>
<dbReference type="EMBL" id="BEXD01002119">
    <property type="protein sequence ID" value="GBB97067.1"/>
    <property type="molecule type" value="Genomic_DNA"/>
</dbReference>
<proteinExistence type="predicted"/>
<dbReference type="AlphaFoldDB" id="A0A2Z6R3U9"/>
<sequence length="386" mass="45089">MACRYCDLRGIYNNHVYFPITPPSGKMSETYNPSELPKKNHKDYKMRIEQIVAMQPSRTRDALASDLGVTGRSVLLEIESTRFPTCCLVDIMHLFYENITPYMLRHWMESFFKDSILNNQPFLLLSVFGISTRLLNSGQYYILHVADSIQDTGPCWSTWQFPMEHTCGMLQPLPKSRLHPYKNLTNNVYLLELFNNLCYYRKIYEQIFPPISCKDYKEHLVYTNEDYEEEFQLPSKKYTLTLQEVKKIKDHLSATDNSASEIQLNDFEINGIKFGRLLTSGGWTRLEVDKWAHIPSATPEFIIKTFYAQVNYFLVYKYMDQKIMLANVKWTNEVNEDALGTTSFVGDGSTQFIDITAINRCVGFMKLGRKTYIIDEECMEEWTNKN</sequence>
<protein>
    <submittedName>
        <fullName evidence="1">Uncharacterized protein</fullName>
    </submittedName>
</protein>
<reference evidence="1 2" key="1">
    <citation type="submission" date="2017-11" db="EMBL/GenBank/DDBJ databases">
        <title>The genome of Rhizophagus clarus HR1 reveals common genetic basis of auxotrophy among arbuscular mycorrhizal fungi.</title>
        <authorList>
            <person name="Kobayashi Y."/>
        </authorList>
    </citation>
    <scope>NUCLEOTIDE SEQUENCE [LARGE SCALE GENOMIC DNA]</scope>
    <source>
        <strain evidence="1 2">HR1</strain>
    </source>
</reference>
<organism evidence="1 2">
    <name type="scientific">Rhizophagus clarus</name>
    <dbReference type="NCBI Taxonomy" id="94130"/>
    <lineage>
        <taxon>Eukaryota</taxon>
        <taxon>Fungi</taxon>
        <taxon>Fungi incertae sedis</taxon>
        <taxon>Mucoromycota</taxon>
        <taxon>Glomeromycotina</taxon>
        <taxon>Glomeromycetes</taxon>
        <taxon>Glomerales</taxon>
        <taxon>Glomeraceae</taxon>
        <taxon>Rhizophagus</taxon>
    </lineage>
</organism>